<evidence type="ECO:0000313" key="2">
    <source>
        <dbReference type="Proteomes" id="UP000234681"/>
    </source>
</evidence>
<accession>A6KN80</accession>
<proteinExistence type="predicted"/>
<dbReference type="PANTHER" id="PTHR33426">
    <property type="entry name" value="C2H2-TYPE DOMAIN-CONTAINING PROTEIN"/>
    <property type="match status" value="1"/>
</dbReference>
<reference evidence="2" key="1">
    <citation type="submission" date="2005-09" db="EMBL/GenBank/DDBJ databases">
        <authorList>
            <person name="Mural R.J."/>
            <person name="Li P.W."/>
            <person name="Adams M.D."/>
            <person name="Amanatides P.G."/>
            <person name="Baden-Tillson H."/>
            <person name="Barnstead M."/>
            <person name="Chin S.H."/>
            <person name="Dew I."/>
            <person name="Evans C.A."/>
            <person name="Ferriera S."/>
            <person name="Flanigan M."/>
            <person name="Fosler C."/>
            <person name="Glodek A."/>
            <person name="Gu Z."/>
            <person name="Holt R.A."/>
            <person name="Jennings D."/>
            <person name="Kraft C.L."/>
            <person name="Lu F."/>
            <person name="Nguyen T."/>
            <person name="Nusskern D.R."/>
            <person name="Pfannkoch C.M."/>
            <person name="Sitter C."/>
            <person name="Sutton G.G."/>
            <person name="Venter J.C."/>
            <person name="Wang Z."/>
            <person name="Woodage T."/>
            <person name="Zheng X.H."/>
            <person name="Zhong F."/>
        </authorList>
    </citation>
    <scope>NUCLEOTIDE SEQUENCE [LARGE SCALE GENOMIC DNA]</scope>
    <source>
        <strain>BN</strain>
        <strain evidence="2">Sprague-Dawley</strain>
    </source>
</reference>
<dbReference type="PANTHER" id="PTHR33426:SF43">
    <property type="entry name" value="NADH DEHYDROGENASE SUBUNIT 5"/>
    <property type="match status" value="1"/>
</dbReference>
<dbReference type="Proteomes" id="UP000234681">
    <property type="component" value="Chromosome 17"/>
</dbReference>
<sequence>MSNKVRGQTEGFPTLITMMSFGTTMDSLMVGEEEGPTKGFPTLLAFSGLILTVNFLMSIKMRASPEVLSTMDTQIGFFSSMDPEMLQKTCILAKDFSTLFALVRLLTKMDFLMSDEV</sequence>
<protein>
    <submittedName>
        <fullName evidence="1">RCG23082</fullName>
    </submittedName>
</protein>
<evidence type="ECO:0000313" key="1">
    <source>
        <dbReference type="EMBL" id="EDL84548.1"/>
    </source>
</evidence>
<gene>
    <name evidence="1" type="ORF">rCG_23082</name>
</gene>
<dbReference type="AlphaFoldDB" id="A6KN80"/>
<name>A6KN80_RAT</name>
<dbReference type="EMBL" id="CH474072">
    <property type="protein sequence ID" value="EDL84548.1"/>
    <property type="molecule type" value="Genomic_DNA"/>
</dbReference>
<organism evidence="1 2">
    <name type="scientific">Rattus norvegicus</name>
    <name type="common">Rat</name>
    <dbReference type="NCBI Taxonomy" id="10116"/>
    <lineage>
        <taxon>Eukaryota</taxon>
        <taxon>Metazoa</taxon>
        <taxon>Chordata</taxon>
        <taxon>Craniata</taxon>
        <taxon>Vertebrata</taxon>
        <taxon>Euteleostomi</taxon>
        <taxon>Mammalia</taxon>
        <taxon>Eutheria</taxon>
        <taxon>Euarchontoglires</taxon>
        <taxon>Glires</taxon>
        <taxon>Rodentia</taxon>
        <taxon>Myomorpha</taxon>
        <taxon>Muroidea</taxon>
        <taxon>Muridae</taxon>
        <taxon>Murinae</taxon>
        <taxon>Rattus</taxon>
    </lineage>
</organism>